<evidence type="ECO:0000256" key="1">
    <source>
        <dbReference type="SAM" id="Phobius"/>
    </source>
</evidence>
<dbReference type="Proteomes" id="UP000482800">
    <property type="component" value="Unassembled WGS sequence"/>
</dbReference>
<gene>
    <name evidence="2" type="ORF">Phou_037390</name>
</gene>
<reference evidence="2 3" key="2">
    <citation type="submission" date="2020-03" db="EMBL/GenBank/DDBJ databases">
        <authorList>
            <person name="Ichikawa N."/>
            <person name="Kimura A."/>
            <person name="Kitahashi Y."/>
            <person name="Uohara A."/>
        </authorList>
    </citation>
    <scope>NUCLEOTIDE SEQUENCE [LARGE SCALE GENOMIC DNA]</scope>
    <source>
        <strain evidence="2 3">NBRC 108639</strain>
    </source>
</reference>
<accession>A0A6V8KBN8</accession>
<keyword evidence="1" id="KW-0472">Membrane</keyword>
<evidence type="ECO:0000313" key="2">
    <source>
        <dbReference type="EMBL" id="GFJ79559.1"/>
    </source>
</evidence>
<proteinExistence type="predicted"/>
<organism evidence="2 3">
    <name type="scientific">Phytohabitans houttuyneae</name>
    <dbReference type="NCBI Taxonomy" id="1076126"/>
    <lineage>
        <taxon>Bacteria</taxon>
        <taxon>Bacillati</taxon>
        <taxon>Actinomycetota</taxon>
        <taxon>Actinomycetes</taxon>
        <taxon>Micromonosporales</taxon>
        <taxon>Micromonosporaceae</taxon>
    </lineage>
</organism>
<dbReference type="AlphaFoldDB" id="A0A6V8KBN8"/>
<comment type="caution">
    <text evidence="2">The sequence shown here is derived from an EMBL/GenBank/DDBJ whole genome shotgun (WGS) entry which is preliminary data.</text>
</comment>
<keyword evidence="1" id="KW-0812">Transmembrane</keyword>
<dbReference type="EMBL" id="BLPF01000001">
    <property type="protein sequence ID" value="GFJ79559.1"/>
    <property type="molecule type" value="Genomic_DNA"/>
</dbReference>
<protein>
    <submittedName>
        <fullName evidence="2">Uncharacterized protein</fullName>
    </submittedName>
</protein>
<reference evidence="2 3" key="1">
    <citation type="submission" date="2020-03" db="EMBL/GenBank/DDBJ databases">
        <title>Whole genome shotgun sequence of Phytohabitans houttuyneae NBRC 108639.</title>
        <authorList>
            <person name="Komaki H."/>
            <person name="Tamura T."/>
        </authorList>
    </citation>
    <scope>NUCLEOTIDE SEQUENCE [LARGE SCALE GENOMIC DNA]</scope>
    <source>
        <strain evidence="2 3">NBRC 108639</strain>
    </source>
</reference>
<keyword evidence="3" id="KW-1185">Reference proteome</keyword>
<sequence>MTRRFDPDRAPCWDEQVSHAETWTVDAEQRDTVRRRVVALLVVAPLAVAVAGVVAWIWLGGA</sequence>
<feature type="transmembrane region" description="Helical" evidence="1">
    <location>
        <begin position="37"/>
        <end position="59"/>
    </location>
</feature>
<evidence type="ECO:0000313" key="3">
    <source>
        <dbReference type="Proteomes" id="UP000482800"/>
    </source>
</evidence>
<keyword evidence="1" id="KW-1133">Transmembrane helix</keyword>
<name>A0A6V8KBN8_9ACTN</name>
<dbReference type="RefSeq" id="WP_173057079.1">
    <property type="nucleotide sequence ID" value="NZ_BAABGO010000001.1"/>
</dbReference>